<proteinExistence type="inferred from homology"/>
<dbReference type="Gene3D" id="2.40.30.170">
    <property type="match status" value="1"/>
</dbReference>
<evidence type="ECO:0000256" key="3">
    <source>
        <dbReference type="SAM" id="Coils"/>
    </source>
</evidence>
<dbReference type="Gene3D" id="1.10.287.470">
    <property type="entry name" value="Helix hairpin bin"/>
    <property type="match status" value="1"/>
</dbReference>
<dbReference type="InterPro" id="IPR058627">
    <property type="entry name" value="MdtA-like_C"/>
</dbReference>
<evidence type="ECO:0000256" key="2">
    <source>
        <dbReference type="ARBA" id="ARBA00009477"/>
    </source>
</evidence>
<dbReference type="NCBIfam" id="TIGR01730">
    <property type="entry name" value="RND_mfp"/>
    <property type="match status" value="1"/>
</dbReference>
<dbReference type="Pfam" id="PF25967">
    <property type="entry name" value="RND-MFP_C"/>
    <property type="match status" value="1"/>
</dbReference>
<feature type="domain" description="Multidrug resistance protein MdtA-like barrel-sandwich hybrid" evidence="6">
    <location>
        <begin position="68"/>
        <end position="209"/>
    </location>
</feature>
<reference evidence="9 10" key="1">
    <citation type="submission" date="2020-07" db="EMBL/GenBank/DDBJ databases">
        <title>Taxonomic revisions and descriptions of new bacterial species based on genomic comparisons in the high-G+C-content subgroup of the family Alcaligenaceae.</title>
        <authorList>
            <person name="Szabo A."/>
            <person name="Felfoldi T."/>
        </authorList>
    </citation>
    <scope>NUCLEOTIDE SEQUENCE [LARGE SCALE GENOMIC DNA]</scope>
    <source>
        <strain evidence="9 10">LMG 24012</strain>
    </source>
</reference>
<dbReference type="PANTHER" id="PTHR30158:SF3">
    <property type="entry name" value="MULTIDRUG EFFLUX PUMP SUBUNIT ACRA-RELATED"/>
    <property type="match status" value="1"/>
</dbReference>
<dbReference type="GO" id="GO:0022857">
    <property type="term" value="F:transmembrane transporter activity"/>
    <property type="evidence" value="ECO:0007669"/>
    <property type="project" value="InterPro"/>
</dbReference>
<comment type="similarity">
    <text evidence="2">Belongs to the membrane fusion protein (MFP) (TC 8.A.1) family.</text>
</comment>
<evidence type="ECO:0000256" key="1">
    <source>
        <dbReference type="ARBA" id="ARBA00004196"/>
    </source>
</evidence>
<dbReference type="RefSeq" id="WP_180156534.1">
    <property type="nucleotide sequence ID" value="NZ_JACCEM010000007.1"/>
</dbReference>
<dbReference type="GO" id="GO:0030313">
    <property type="term" value="C:cell envelope"/>
    <property type="evidence" value="ECO:0007669"/>
    <property type="project" value="UniProtKB-SubCell"/>
</dbReference>
<dbReference type="PANTHER" id="PTHR30158">
    <property type="entry name" value="ACRA/E-RELATED COMPONENT OF DRUG EFFLUX TRANSPORTER"/>
    <property type="match status" value="1"/>
</dbReference>
<dbReference type="Gene3D" id="2.40.420.20">
    <property type="match status" value="1"/>
</dbReference>
<comment type="caution">
    <text evidence="9">The sequence shown here is derived from an EMBL/GenBank/DDBJ whole genome shotgun (WGS) entry which is preliminary data.</text>
</comment>
<dbReference type="Gene3D" id="2.40.50.100">
    <property type="match status" value="1"/>
</dbReference>
<dbReference type="FunFam" id="2.40.420.20:FF:000001">
    <property type="entry name" value="Efflux RND transporter periplasmic adaptor subunit"/>
    <property type="match status" value="1"/>
</dbReference>
<dbReference type="Pfam" id="PF25944">
    <property type="entry name" value="Beta-barrel_RND"/>
    <property type="match status" value="1"/>
</dbReference>
<keyword evidence="10" id="KW-1185">Reference proteome</keyword>
<feature type="compositionally biased region" description="Low complexity" evidence="4">
    <location>
        <begin position="387"/>
        <end position="396"/>
    </location>
</feature>
<dbReference type="Pfam" id="PF25917">
    <property type="entry name" value="BSH_RND"/>
    <property type="match status" value="1"/>
</dbReference>
<keyword evidence="3" id="KW-0175">Coiled coil</keyword>
<accession>A0A853G786</accession>
<gene>
    <name evidence="9" type="ORF">H0A72_14470</name>
</gene>
<dbReference type="InterPro" id="IPR058626">
    <property type="entry name" value="MdtA-like_b-barrel"/>
</dbReference>
<evidence type="ECO:0000256" key="4">
    <source>
        <dbReference type="SAM" id="MobiDB-lite"/>
    </source>
</evidence>
<organism evidence="9 10">
    <name type="scientific">Parapusillimonas granuli</name>
    <dbReference type="NCBI Taxonomy" id="380911"/>
    <lineage>
        <taxon>Bacteria</taxon>
        <taxon>Pseudomonadati</taxon>
        <taxon>Pseudomonadota</taxon>
        <taxon>Betaproteobacteria</taxon>
        <taxon>Burkholderiales</taxon>
        <taxon>Alcaligenaceae</taxon>
        <taxon>Parapusillimonas</taxon>
    </lineage>
</organism>
<dbReference type="SUPFAM" id="SSF111369">
    <property type="entry name" value="HlyD-like secretion proteins"/>
    <property type="match status" value="1"/>
</dbReference>
<dbReference type="GO" id="GO:0046677">
    <property type="term" value="P:response to antibiotic"/>
    <property type="evidence" value="ECO:0007669"/>
    <property type="project" value="TreeGrafter"/>
</dbReference>
<evidence type="ECO:0000259" key="7">
    <source>
        <dbReference type="Pfam" id="PF25944"/>
    </source>
</evidence>
<evidence type="ECO:0000259" key="8">
    <source>
        <dbReference type="Pfam" id="PF25967"/>
    </source>
</evidence>
<dbReference type="InterPro" id="IPR006143">
    <property type="entry name" value="RND_pump_MFP"/>
</dbReference>
<dbReference type="InterPro" id="IPR058624">
    <property type="entry name" value="MdtA-like_HH"/>
</dbReference>
<dbReference type="Pfam" id="PF25876">
    <property type="entry name" value="HH_MFP_RND"/>
    <property type="match status" value="1"/>
</dbReference>
<evidence type="ECO:0000313" key="10">
    <source>
        <dbReference type="Proteomes" id="UP000559809"/>
    </source>
</evidence>
<feature type="domain" description="Multidrug resistance protein MdtA-like beta-barrel" evidence="7">
    <location>
        <begin position="215"/>
        <end position="304"/>
    </location>
</feature>
<comment type="subcellular location">
    <subcellularLocation>
        <location evidence="1">Cell envelope</location>
    </subcellularLocation>
</comment>
<feature type="domain" description="Multidrug resistance protein MdtA-like C-terminal permuted SH3" evidence="8">
    <location>
        <begin position="309"/>
        <end position="369"/>
    </location>
</feature>
<feature type="coiled-coil region" evidence="3">
    <location>
        <begin position="146"/>
        <end position="173"/>
    </location>
</feature>
<dbReference type="GO" id="GO:0005886">
    <property type="term" value="C:plasma membrane"/>
    <property type="evidence" value="ECO:0007669"/>
    <property type="project" value="TreeGrafter"/>
</dbReference>
<dbReference type="Proteomes" id="UP000559809">
    <property type="component" value="Unassembled WGS sequence"/>
</dbReference>
<dbReference type="AlphaFoldDB" id="A0A853G786"/>
<feature type="domain" description="Multidrug resistance protein MdtA-like alpha-helical hairpin" evidence="5">
    <location>
        <begin position="109"/>
        <end position="177"/>
    </location>
</feature>
<name>A0A853G786_9BURK</name>
<protein>
    <submittedName>
        <fullName evidence="9">Efflux RND transporter periplasmic adaptor subunit</fullName>
    </submittedName>
</protein>
<evidence type="ECO:0000313" key="9">
    <source>
        <dbReference type="EMBL" id="NYT50521.1"/>
    </source>
</evidence>
<evidence type="ECO:0000259" key="6">
    <source>
        <dbReference type="Pfam" id="PF25917"/>
    </source>
</evidence>
<sequence>MSYPGLPKRQLFKAVVLSSLLFLVSCSDKPQQKGMGGDMKVPVSVITVQPTPTEIFVELPGRVEAIKDAEIRARVTGIVTGIHFEQGSDVKEGQLLFTIDPAPYEARRNQAAAQLKVAEADVRSARLFAQRNSKLVKSNAVSRQEYDNAVARALQAEANVAAAQAALQSAEIDLGYTKVVSPISGRIGKSIVTEGALVSATSSTLMASVQQLDQVYVDITRSTTQLAQLRKAMDAGVLTRSNDGDALARVVLEDGSVYPQDGKLLFSGVSVDPSTGQVSLRAQFKNPDQILLPGMYVRVRLQQGMDEKALLVPPQAIQRTADGLSSLMLVKDGKVTPVAVRVGPESKGKSIIYKGLNPGDVVVVEGFQKIRPGAPVQAMPWNGEQKAAAQPAPAQG</sequence>
<dbReference type="InterPro" id="IPR058625">
    <property type="entry name" value="MdtA-like_BSH"/>
</dbReference>
<dbReference type="EMBL" id="JACCEM010000007">
    <property type="protein sequence ID" value="NYT50521.1"/>
    <property type="molecule type" value="Genomic_DNA"/>
</dbReference>
<evidence type="ECO:0000259" key="5">
    <source>
        <dbReference type="Pfam" id="PF25876"/>
    </source>
</evidence>
<feature type="region of interest" description="Disordered" evidence="4">
    <location>
        <begin position="375"/>
        <end position="396"/>
    </location>
</feature>